<organism evidence="3 4">
    <name type="scientific">Peronospora matthiolae</name>
    <dbReference type="NCBI Taxonomy" id="2874970"/>
    <lineage>
        <taxon>Eukaryota</taxon>
        <taxon>Sar</taxon>
        <taxon>Stramenopiles</taxon>
        <taxon>Oomycota</taxon>
        <taxon>Peronosporomycetes</taxon>
        <taxon>Peronosporales</taxon>
        <taxon>Peronosporaceae</taxon>
        <taxon>Peronospora</taxon>
    </lineage>
</organism>
<gene>
    <name evidence="3" type="ORF">PM001_LOCUS13169</name>
</gene>
<feature type="compositionally biased region" description="Basic residues" evidence="1">
    <location>
        <begin position="168"/>
        <end position="178"/>
    </location>
</feature>
<dbReference type="EMBL" id="CAKLBY020000119">
    <property type="protein sequence ID" value="CAK7928019.1"/>
    <property type="molecule type" value="Genomic_DNA"/>
</dbReference>
<evidence type="ECO:0000313" key="4">
    <source>
        <dbReference type="Proteomes" id="UP001162060"/>
    </source>
</evidence>
<reference evidence="3" key="1">
    <citation type="submission" date="2024-01" db="EMBL/GenBank/DDBJ databases">
        <authorList>
            <person name="Webb A."/>
        </authorList>
    </citation>
    <scope>NUCLEOTIDE SEQUENCE</scope>
    <source>
        <strain evidence="3">Pm1</strain>
    </source>
</reference>
<feature type="region of interest" description="Disordered" evidence="1">
    <location>
        <begin position="55"/>
        <end position="178"/>
    </location>
</feature>
<name>A0AAV1U469_9STRA</name>
<comment type="caution">
    <text evidence="3">The sequence shown here is derived from an EMBL/GenBank/DDBJ whole genome shotgun (WGS) entry which is preliminary data.</text>
</comment>
<dbReference type="InterPro" id="IPR019007">
    <property type="entry name" value="Wbp11/ELF5/Saf1_N"/>
</dbReference>
<evidence type="ECO:0000256" key="1">
    <source>
        <dbReference type="SAM" id="MobiDB-lite"/>
    </source>
</evidence>
<protein>
    <recommendedName>
        <fullName evidence="2">Wbp11/ELF5/Saf1 N-terminal domain-containing protein</fullName>
    </recommendedName>
</protein>
<dbReference type="GO" id="GO:0006396">
    <property type="term" value="P:RNA processing"/>
    <property type="evidence" value="ECO:0007669"/>
    <property type="project" value="InterPro"/>
</dbReference>
<proteinExistence type="predicted"/>
<feature type="compositionally biased region" description="Basic and acidic residues" evidence="1">
    <location>
        <begin position="28"/>
        <end position="40"/>
    </location>
</feature>
<dbReference type="AlphaFoldDB" id="A0AAV1U469"/>
<evidence type="ECO:0000259" key="2">
    <source>
        <dbReference type="Pfam" id="PF09429"/>
    </source>
</evidence>
<feature type="region of interest" description="Disordered" evidence="1">
    <location>
        <begin position="1"/>
        <end position="40"/>
    </location>
</feature>
<dbReference type="Pfam" id="PF12622">
    <property type="entry name" value="NpwBP"/>
    <property type="match status" value="1"/>
</dbReference>
<feature type="region of interest" description="Disordered" evidence="1">
    <location>
        <begin position="199"/>
        <end position="232"/>
    </location>
</feature>
<dbReference type="Pfam" id="PF09429">
    <property type="entry name" value="Wbp11"/>
    <property type="match status" value="1"/>
</dbReference>
<dbReference type="Proteomes" id="UP001162060">
    <property type="component" value="Unassembled WGS sequence"/>
</dbReference>
<accession>A0AAV1U469</accession>
<evidence type="ECO:0000313" key="3">
    <source>
        <dbReference type="EMBL" id="CAK7928019.1"/>
    </source>
</evidence>
<feature type="domain" description="Wbp11/ELF5/Saf1 N-terminal" evidence="2">
    <location>
        <begin position="5"/>
        <end position="81"/>
    </location>
</feature>
<sequence length="309" mass="35292">MVKTTLNPMETYRREQKKKEVKKHRAERQKEKKEKLQSMDRVALEEQLKLLERQMAVKTSTDGPSRKRKQELEDTLRAVVKRQKEMEEEEERRKKLTDASLPSPMSLTELMQRNREKFENPEDSIYYHPTLNPFGAPPPGKPQLYRQGQQPSGPMGLPRSPCHGQPSQHRHLERPSQHRFQHRLLLPRIERRIQEPPFATMQQPRGMVKRPGKRPPLPLDPPATRDDSGALSTAVTEWSDSGASASSATCSRATYCNDVAAGFIVDTTDASGGVVTFEPHGNSCSCRWQSSRSSCHGRRQQRSCSLFNN</sequence>